<dbReference type="EMBL" id="KN654689">
    <property type="protein sequence ID" value="KHN25043.1"/>
    <property type="molecule type" value="Genomic_DNA"/>
</dbReference>
<protein>
    <submittedName>
        <fullName evidence="1">Uncharacterized protein</fullName>
    </submittedName>
</protein>
<proteinExistence type="predicted"/>
<name>A0A0B2QYZ5_GLYSO</name>
<sequence length="61" mass="7096">MAPTSFTGWLYDIDIYHHVISPLFTVHASESDSLSYHVPNHLIVIVRDFEVNNTHIICYYC</sequence>
<dbReference type="Proteomes" id="UP000053555">
    <property type="component" value="Unassembled WGS sequence"/>
</dbReference>
<evidence type="ECO:0000313" key="1">
    <source>
        <dbReference type="EMBL" id="KHN25043.1"/>
    </source>
</evidence>
<dbReference type="AlphaFoldDB" id="A0A0B2QYZ5"/>
<reference evidence="1" key="1">
    <citation type="submission" date="2014-07" db="EMBL/GenBank/DDBJ databases">
        <title>Identification of a novel salt tolerance gene in wild soybean by whole-genome sequencing.</title>
        <authorList>
            <person name="Lam H.-M."/>
            <person name="Qi X."/>
            <person name="Li M.-W."/>
            <person name="Liu X."/>
            <person name="Xie M."/>
            <person name="Ni M."/>
            <person name="Xu X."/>
        </authorList>
    </citation>
    <scope>NUCLEOTIDE SEQUENCE [LARGE SCALE GENOMIC DNA]</scope>
    <source>
        <tissue evidence="1">Root</tissue>
    </source>
</reference>
<gene>
    <name evidence="1" type="ORF">glysoja_042478</name>
</gene>
<organism evidence="1">
    <name type="scientific">Glycine soja</name>
    <name type="common">Wild soybean</name>
    <dbReference type="NCBI Taxonomy" id="3848"/>
    <lineage>
        <taxon>Eukaryota</taxon>
        <taxon>Viridiplantae</taxon>
        <taxon>Streptophyta</taxon>
        <taxon>Embryophyta</taxon>
        <taxon>Tracheophyta</taxon>
        <taxon>Spermatophyta</taxon>
        <taxon>Magnoliopsida</taxon>
        <taxon>eudicotyledons</taxon>
        <taxon>Gunneridae</taxon>
        <taxon>Pentapetalae</taxon>
        <taxon>rosids</taxon>
        <taxon>fabids</taxon>
        <taxon>Fabales</taxon>
        <taxon>Fabaceae</taxon>
        <taxon>Papilionoideae</taxon>
        <taxon>50 kb inversion clade</taxon>
        <taxon>NPAAA clade</taxon>
        <taxon>indigoferoid/millettioid clade</taxon>
        <taxon>Phaseoleae</taxon>
        <taxon>Glycine</taxon>
        <taxon>Glycine subgen. Soja</taxon>
    </lineage>
</organism>
<accession>A0A0B2QYZ5</accession>